<dbReference type="SUPFAM" id="SSF52540">
    <property type="entry name" value="P-loop containing nucleoside triphosphate hydrolases"/>
    <property type="match status" value="1"/>
</dbReference>
<dbReference type="SMART" id="SM00421">
    <property type="entry name" value="HTH_LUXR"/>
    <property type="match status" value="1"/>
</dbReference>
<dbReference type="AlphaFoldDB" id="A0A6G9YPU6"/>
<proteinExistence type="predicted"/>
<dbReference type="PROSITE" id="PS50043">
    <property type="entry name" value="HTH_LUXR_2"/>
    <property type="match status" value="1"/>
</dbReference>
<dbReference type="GO" id="GO:0003677">
    <property type="term" value="F:DNA binding"/>
    <property type="evidence" value="ECO:0007669"/>
    <property type="project" value="InterPro"/>
</dbReference>
<evidence type="ECO:0000259" key="1">
    <source>
        <dbReference type="PROSITE" id="PS50043"/>
    </source>
</evidence>
<dbReference type="InterPro" id="IPR027417">
    <property type="entry name" value="P-loop_NTPase"/>
</dbReference>
<dbReference type="Proteomes" id="UP000503540">
    <property type="component" value="Chromosome"/>
</dbReference>
<dbReference type="PANTHER" id="PTHR47691">
    <property type="entry name" value="REGULATOR-RELATED"/>
    <property type="match status" value="1"/>
</dbReference>
<evidence type="ECO:0000313" key="2">
    <source>
        <dbReference type="EMBL" id="QIS15107.1"/>
    </source>
</evidence>
<evidence type="ECO:0000313" key="3">
    <source>
        <dbReference type="Proteomes" id="UP000503540"/>
    </source>
</evidence>
<keyword evidence="3" id="KW-1185">Reference proteome</keyword>
<dbReference type="InterPro" id="IPR000792">
    <property type="entry name" value="Tscrpt_reg_LuxR_C"/>
</dbReference>
<dbReference type="Gene3D" id="3.40.50.300">
    <property type="entry name" value="P-loop containing nucleotide triphosphate hydrolases"/>
    <property type="match status" value="1"/>
</dbReference>
<dbReference type="InterPro" id="IPR016032">
    <property type="entry name" value="Sig_transdc_resp-reg_C-effctor"/>
</dbReference>
<dbReference type="SUPFAM" id="SSF46894">
    <property type="entry name" value="C-terminal effector domain of the bipartite response regulators"/>
    <property type="match status" value="1"/>
</dbReference>
<dbReference type="PANTHER" id="PTHR47691:SF3">
    <property type="entry name" value="HTH-TYPE TRANSCRIPTIONAL REGULATOR RV0890C-RELATED"/>
    <property type="match status" value="1"/>
</dbReference>
<dbReference type="InterPro" id="IPR036388">
    <property type="entry name" value="WH-like_DNA-bd_sf"/>
</dbReference>
<dbReference type="EMBL" id="CP046172">
    <property type="protein sequence ID" value="QIS15107.1"/>
    <property type="molecule type" value="Genomic_DNA"/>
</dbReference>
<reference evidence="2 3" key="1">
    <citation type="journal article" date="2019" name="ACS Chem. Biol.">
        <title>Identification and Mobilization of a Cryptic Antibiotic Biosynthesis Gene Locus from a Human-Pathogenic Nocardia Isolate.</title>
        <authorList>
            <person name="Herisse M."/>
            <person name="Ishida K."/>
            <person name="Porter J.L."/>
            <person name="Howden B."/>
            <person name="Hertweck C."/>
            <person name="Stinear T.P."/>
            <person name="Pidot S.J."/>
        </authorList>
    </citation>
    <scope>NUCLEOTIDE SEQUENCE [LARGE SCALE GENOMIC DNA]</scope>
    <source>
        <strain evidence="2 3">AUSMDU00012717</strain>
    </source>
</reference>
<name>A0A6G9YPU6_9NOCA</name>
<protein>
    <recommendedName>
        <fullName evidence="1">HTH luxR-type domain-containing protein</fullName>
    </recommendedName>
</protein>
<dbReference type="CDD" id="cd06170">
    <property type="entry name" value="LuxR_C_like"/>
    <property type="match status" value="1"/>
</dbReference>
<accession>A0A6G9YPU6</accession>
<dbReference type="GO" id="GO:0006355">
    <property type="term" value="P:regulation of DNA-templated transcription"/>
    <property type="evidence" value="ECO:0007669"/>
    <property type="project" value="InterPro"/>
</dbReference>
<sequence>MSVNSLGRTGLPVSTSEFIGRTSELARIRTLLRRGVGLITLVGPGGIGKSRLAAEALRAQVRPVRRIGLAELESDAVRLDSLQPVASAAVLVLDNCERMLAGVGPLIAELLDTAPGSTIIATCTEPIGLPDEHIVEVPPLTIPDALEVFRRRAERAGRPVPDDPDMIAMAVRICRHVDHNPLFIGMAAARLRQQPMAAVLRELSGDHDDRRLRWSLGARAGVESRHRGIADTIAWSYALCGAQERLLLERMSVFAAGFPAGGDEMLRNGVESDVIQAVCADDDRLPSTAIEPLLDQLAERSLLSTYFTHTEVRWYLTESVRVFARDQWQRRDPDEVLRFAARHRRYYRDALMDNGALRHGARDRPTLDWVRAAWDNLSLAIETALDDPAEALVATEMSAALMSLWTPLVHGDADFAERLADRALERTRAEGFAPVSRVARASLYAVGGYIMTLVEALSTGLPPHGSGGAETTWAAREIAQLVGAGRAYHRTAGNMNAEACGSGSELRRAAAVSSAVLGVRGYAAAEREGAQRWRDFEDVRRHALDVLRADPDPADANRRGASWNALSDAEHEVAVLVAAGWPNSAIAVRRHSSVRTVDVQVAVIRQKLKVASRNEIAALVPGELTDRVRREAERRPRRNRPAMVAAPGTEGFAARYAARYRAVREEVVPGSVAMEEYS</sequence>
<feature type="domain" description="HTH luxR-type" evidence="1">
    <location>
        <begin position="559"/>
        <end position="624"/>
    </location>
</feature>
<gene>
    <name evidence="2" type="ORF">F5544_36390</name>
</gene>
<dbReference type="Pfam" id="PF00196">
    <property type="entry name" value="GerE"/>
    <property type="match status" value="1"/>
</dbReference>
<dbReference type="Gene3D" id="1.10.10.10">
    <property type="entry name" value="Winged helix-like DNA-binding domain superfamily/Winged helix DNA-binding domain"/>
    <property type="match status" value="1"/>
</dbReference>
<dbReference type="KEGG" id="nah:F5544_36390"/>
<organism evidence="2 3">
    <name type="scientific">Nocardia arthritidis</name>
    <dbReference type="NCBI Taxonomy" id="228602"/>
    <lineage>
        <taxon>Bacteria</taxon>
        <taxon>Bacillati</taxon>
        <taxon>Actinomycetota</taxon>
        <taxon>Actinomycetes</taxon>
        <taxon>Mycobacteriales</taxon>
        <taxon>Nocardiaceae</taxon>
        <taxon>Nocardia</taxon>
    </lineage>
</organism>